<evidence type="ECO:0000256" key="1">
    <source>
        <dbReference type="SAM" id="MobiDB-lite"/>
    </source>
</evidence>
<proteinExistence type="predicted"/>
<accession>A0A1I7TNN1</accession>
<feature type="compositionally biased region" description="Acidic residues" evidence="1">
    <location>
        <begin position="210"/>
        <end position="224"/>
    </location>
</feature>
<evidence type="ECO:0000313" key="2">
    <source>
        <dbReference type="Proteomes" id="UP000095282"/>
    </source>
</evidence>
<feature type="region of interest" description="Disordered" evidence="1">
    <location>
        <begin position="178"/>
        <end position="224"/>
    </location>
</feature>
<evidence type="ECO:0000313" key="3">
    <source>
        <dbReference type="WBParaSite" id="Csp11.Scaffold629.g10239.t1"/>
    </source>
</evidence>
<keyword evidence="2" id="KW-1185">Reference proteome</keyword>
<dbReference type="eggNOG" id="ENOG502TH3Q">
    <property type="taxonomic scope" value="Eukaryota"/>
</dbReference>
<protein>
    <submittedName>
        <fullName evidence="3">Uncharacterized protein</fullName>
    </submittedName>
</protein>
<dbReference type="STRING" id="1561998.A0A1I7TNN1"/>
<dbReference type="WBParaSite" id="Csp11.Scaffold629.g10239.t1">
    <property type="protein sequence ID" value="Csp11.Scaffold629.g10239.t1"/>
    <property type="gene ID" value="Csp11.Scaffold629.g10239"/>
</dbReference>
<dbReference type="Proteomes" id="UP000095282">
    <property type="component" value="Unplaced"/>
</dbReference>
<reference evidence="3" key="1">
    <citation type="submission" date="2016-11" db="UniProtKB">
        <authorList>
            <consortium name="WormBaseParasite"/>
        </authorList>
    </citation>
    <scope>IDENTIFICATION</scope>
</reference>
<name>A0A1I7TNN1_9PELO</name>
<sequence length="231" mass="27673">MRRQLRRFHKESNNYDVYFKSQGYWKFFYKGLINRCDDIMDCFRFGDLRDEHTVVESHHLPVELVSFVTQQLMEWRDLFKDVEWMKAFKQLNEQVNTLQEHRHDQELRLKFLRELSSEFEYFRLDIRDFQRIKQNPEQISNAVILAIEESEANRLKSVPLLSKKVSVKRWHKKHYDPYSQTTSDLDSDESSSDAENSSLFIDAGNSNVDDANDFSNDEAENDNDFEAFFNV</sequence>
<organism evidence="2 3">
    <name type="scientific">Caenorhabditis tropicalis</name>
    <dbReference type="NCBI Taxonomy" id="1561998"/>
    <lineage>
        <taxon>Eukaryota</taxon>
        <taxon>Metazoa</taxon>
        <taxon>Ecdysozoa</taxon>
        <taxon>Nematoda</taxon>
        <taxon>Chromadorea</taxon>
        <taxon>Rhabditida</taxon>
        <taxon>Rhabditina</taxon>
        <taxon>Rhabditomorpha</taxon>
        <taxon>Rhabditoidea</taxon>
        <taxon>Rhabditidae</taxon>
        <taxon>Peloderinae</taxon>
        <taxon>Caenorhabditis</taxon>
    </lineage>
</organism>
<dbReference type="AlphaFoldDB" id="A0A1I7TNN1"/>